<reference evidence="2 3" key="1">
    <citation type="journal article" date="2016" name="Sci. Rep.">
        <title>Complete genome sequence and transcriptomic analysis of a novel marine strain Bacillus weihaiensis reveals the mechanism of brown algae degradation.</title>
        <authorList>
            <person name="Zhu Y."/>
            <person name="Chen P."/>
            <person name="Bao Y."/>
            <person name="Men Y."/>
            <person name="Zeng Y."/>
            <person name="Yang J."/>
            <person name="Sun J."/>
            <person name="Sun Y."/>
        </authorList>
    </citation>
    <scope>NUCLEOTIDE SEQUENCE [LARGE SCALE GENOMIC DNA]</scope>
    <source>
        <strain evidence="2 3">Alg07</strain>
    </source>
</reference>
<keyword evidence="3" id="KW-1185">Reference proteome</keyword>
<dbReference type="Pfam" id="PF00078">
    <property type="entry name" value="RVT_1"/>
    <property type="match status" value="1"/>
</dbReference>
<dbReference type="STRING" id="1547283.A9C19_17225"/>
<accession>A0A1L3MVI8</accession>
<dbReference type="KEGG" id="bwh:A9C19_17225"/>
<dbReference type="AlphaFoldDB" id="A0A1L3MVI8"/>
<protein>
    <recommendedName>
        <fullName evidence="1">Reverse transcriptase domain-containing protein</fullName>
    </recommendedName>
</protein>
<feature type="domain" description="Reverse transcriptase" evidence="1">
    <location>
        <begin position="48"/>
        <end position="332"/>
    </location>
</feature>
<name>A0A1L3MVI8_9BACI</name>
<evidence type="ECO:0000313" key="2">
    <source>
        <dbReference type="EMBL" id="APH06332.1"/>
    </source>
</evidence>
<gene>
    <name evidence="2" type="ORF">A9C19_17225</name>
</gene>
<dbReference type="InterPro" id="IPR000477">
    <property type="entry name" value="RT_dom"/>
</dbReference>
<dbReference type="RefSeq" id="WP_072581131.1">
    <property type="nucleotide sequence ID" value="NZ_CP016020.1"/>
</dbReference>
<dbReference type="EMBL" id="CP016020">
    <property type="protein sequence ID" value="APH06332.1"/>
    <property type="molecule type" value="Genomic_DNA"/>
</dbReference>
<dbReference type="OrthoDB" id="9788687at2"/>
<evidence type="ECO:0000259" key="1">
    <source>
        <dbReference type="PROSITE" id="PS50878"/>
    </source>
</evidence>
<dbReference type="CDD" id="cd01646">
    <property type="entry name" value="RT_Bac_retron_I"/>
    <property type="match status" value="1"/>
</dbReference>
<dbReference type="Proteomes" id="UP000181936">
    <property type="component" value="Chromosome"/>
</dbReference>
<sequence>MKRNELDFILTELLPVETSNMFTFTYFYGFILKNKDVIKSIEKNITQNKYTNSTIFNGWHASPFKYFVNKGNNDLRQISIVNPFSAIEIFYFIKVYNNEILDTLNKKPSFSLRSHFKNNDLFYKSNKNGIVEYEDPIEEKDKFTKALESTGIFYNLKPYVTLGHFFNSDDWFKLNSQFKYFAKIDYKDCFDSIYTHTFKWIVSQNTIDSKKFTNNNLYSVIDRLLQHINNSISNGIIVGPEFSRMIAEILLQQIDFEVYNNLVELNFKNEIDYYICRYVDDIYIFSNEEYNIDRITQLYRRNSSKYQLKLNELKSIRGKLPYLWNNWKGSTKTYLNVLNERSFNTLKDNNKHLIKARNFTNNRNLASLKEDLQNLLAIYPSYKEKIVSYIYSAIFNKLREHKKERIFRENVSEKEVEKFIDFIFYLYSFAPTFRNTRKLICIEYLFKEELNEELVSYVLQKTIRKYEHIFLYSNIPDFIDWLPVFFKNRIELSIPVEERIWKTILEDSDPILAANFLIYSKYNQKYFEETKKNIESLIKKDMSVITNNKSILLYRELWWLFVFIDCPYLTNQTKILLETKLQLLQSNGTDVKSKIVNILYEFLSNNTFSKKFIEWDIETKDIVEDITYFTYERTIFKNKDKDIYLFEY</sequence>
<proteinExistence type="predicted"/>
<evidence type="ECO:0000313" key="3">
    <source>
        <dbReference type="Proteomes" id="UP000181936"/>
    </source>
</evidence>
<organism evidence="2 3">
    <name type="scientific">Bacillus weihaiensis</name>
    <dbReference type="NCBI Taxonomy" id="1547283"/>
    <lineage>
        <taxon>Bacteria</taxon>
        <taxon>Bacillati</taxon>
        <taxon>Bacillota</taxon>
        <taxon>Bacilli</taxon>
        <taxon>Bacillales</taxon>
        <taxon>Bacillaceae</taxon>
        <taxon>Bacillus</taxon>
    </lineage>
</organism>
<dbReference type="PROSITE" id="PS50878">
    <property type="entry name" value="RT_POL"/>
    <property type="match status" value="1"/>
</dbReference>